<keyword evidence="10" id="KW-0476">Mercury</keyword>
<keyword evidence="4" id="KW-0813">Transport</keyword>
<dbReference type="GO" id="GO:0055070">
    <property type="term" value="P:copper ion homeostasis"/>
    <property type="evidence" value="ECO:0007669"/>
    <property type="project" value="TreeGrafter"/>
</dbReference>
<comment type="subcellular location">
    <subcellularLocation>
        <location evidence="1">Cell inner membrane</location>
        <topology evidence="1">Multi-pass membrane protein</topology>
    </subcellularLocation>
</comment>
<accession>A0A077EIC0</accession>
<gene>
    <name evidence="18" type="ORF">BD94_1535</name>
</gene>
<evidence type="ECO:0000256" key="12">
    <source>
        <dbReference type="ARBA" id="ARBA00022989"/>
    </source>
</evidence>
<evidence type="ECO:0000256" key="6">
    <source>
        <dbReference type="ARBA" id="ARBA00022475"/>
    </source>
</evidence>
<dbReference type="KEGG" id="eao:BD94_1535"/>
<dbReference type="NCBIfam" id="NF033556">
    <property type="entry name" value="MerTP_fusion"/>
    <property type="match status" value="1"/>
</dbReference>
<reference evidence="18" key="2">
    <citation type="journal article" date="2015" name="Genome Biol. Evol.">
        <title>Complete Genome Sequence and Transcriptomic Analysis of the Novel Pathogen Elizabethkingia anophelis in Response to Oxidative Stress.</title>
        <authorList>
            <person name="Li Y."/>
            <person name="Liu Y."/>
            <person name="Chew S.C."/>
            <person name="Tay M."/>
            <person name="Salido M.M."/>
            <person name="Teo J."/>
            <person name="Lauro F.M."/>
            <person name="Givskov M."/>
            <person name="Yang L."/>
        </authorList>
    </citation>
    <scope>NUCLEOTIDE SEQUENCE</scope>
    <source>
        <strain evidence="18">NUHP1</strain>
    </source>
</reference>
<evidence type="ECO:0000256" key="15">
    <source>
        <dbReference type="ARBA" id="ARBA00045720"/>
    </source>
</evidence>
<sequence>MKTDNKLIGTGLLTAIAASLCCITPVLAIIAGTSGLASTFSWLEPFRPYFIGLTILVLAFAWYQKLKPQKKIDCNCETTEKSNFMKTKSFLGIITVMAALLLSFPLYAHIFFPKTESKAIITQTSKIQKVEFTIKGMTCSGCEHHVKTEISKLKGIVEVVVSYEKGNAIVKFDNKQTSIAEIEKAINSTGYKSLKSKIIS</sequence>
<evidence type="ECO:0000256" key="10">
    <source>
        <dbReference type="ARBA" id="ARBA00022914"/>
    </source>
</evidence>
<dbReference type="GO" id="GO:0005507">
    <property type="term" value="F:copper ion binding"/>
    <property type="evidence" value="ECO:0007669"/>
    <property type="project" value="TreeGrafter"/>
</dbReference>
<evidence type="ECO:0000256" key="2">
    <source>
        <dbReference type="ARBA" id="ARBA00008224"/>
    </source>
</evidence>
<reference evidence="18" key="1">
    <citation type="journal article" date="2013" name="Lancet">
        <title>First case of E anophelis outbreak in an intensive-care unit.</title>
        <authorList>
            <person name="Teo J."/>
            <person name="Tan S.Y."/>
            <person name="Tay M."/>
            <person name="Ding Y."/>
            <person name="Kjelleberg S."/>
            <person name="Givskov M."/>
            <person name="Lin R.T."/>
            <person name="Yang L."/>
        </authorList>
    </citation>
    <scope>NUCLEOTIDE SEQUENCE [LARGE SCALE GENOMIC DNA]</scope>
    <source>
        <strain evidence="18">NUHP1</strain>
    </source>
</reference>
<evidence type="ECO:0000256" key="7">
    <source>
        <dbReference type="ARBA" id="ARBA00022519"/>
    </source>
</evidence>
<keyword evidence="5" id="KW-0475">Mercuric resistance</keyword>
<feature type="transmembrane region" description="Helical" evidence="16">
    <location>
        <begin position="90"/>
        <end position="112"/>
    </location>
</feature>
<keyword evidence="7" id="KW-0997">Cell inner membrane</keyword>
<dbReference type="GO" id="GO:0005886">
    <property type="term" value="C:plasma membrane"/>
    <property type="evidence" value="ECO:0007669"/>
    <property type="project" value="UniProtKB-SubCell"/>
</dbReference>
<dbReference type="HOGENOM" id="CLU_118124_0_0_10"/>
<proteinExistence type="inferred from homology"/>
<evidence type="ECO:0000256" key="3">
    <source>
        <dbReference type="ARBA" id="ARBA00017053"/>
    </source>
</evidence>
<dbReference type="InterPro" id="IPR036163">
    <property type="entry name" value="HMA_dom_sf"/>
</dbReference>
<dbReference type="SUPFAM" id="SSF55008">
    <property type="entry name" value="HMA, heavy metal-associated domain"/>
    <property type="match status" value="1"/>
</dbReference>
<evidence type="ECO:0000256" key="16">
    <source>
        <dbReference type="SAM" id="Phobius"/>
    </source>
</evidence>
<dbReference type="AlphaFoldDB" id="A0A077EIC0"/>
<keyword evidence="12 16" id="KW-1133">Transmembrane helix</keyword>
<keyword evidence="8 16" id="KW-0812">Transmembrane</keyword>
<dbReference type="FunFam" id="3.30.70.100:FF:000001">
    <property type="entry name" value="ATPase copper transporting beta"/>
    <property type="match status" value="1"/>
</dbReference>
<dbReference type="InterPro" id="IPR003457">
    <property type="entry name" value="Transprt_MerT"/>
</dbReference>
<dbReference type="Pfam" id="PF00403">
    <property type="entry name" value="HMA"/>
    <property type="match status" value="1"/>
</dbReference>
<dbReference type="EMBL" id="CP007547">
    <property type="protein sequence ID" value="AIL45310.1"/>
    <property type="molecule type" value="Genomic_DNA"/>
</dbReference>
<dbReference type="STRING" id="1338011.BD94_1535"/>
<keyword evidence="11" id="KW-1278">Translocase</keyword>
<dbReference type="RefSeq" id="WP_024563770.1">
    <property type="nucleotide sequence ID" value="NZ_CP007547.1"/>
</dbReference>
<protein>
    <recommendedName>
        <fullName evidence="3">Mercuric transport protein MerT</fullName>
    </recommendedName>
    <alternativeName>
        <fullName evidence="14">Mercury ion transport protein</fullName>
    </alternativeName>
</protein>
<dbReference type="Pfam" id="PF02411">
    <property type="entry name" value="MerT"/>
    <property type="match status" value="1"/>
</dbReference>
<dbReference type="GO" id="GO:0015097">
    <property type="term" value="F:mercury ion transmembrane transporter activity"/>
    <property type="evidence" value="ECO:0007669"/>
    <property type="project" value="InterPro"/>
</dbReference>
<name>A0A077EIC0_9FLAO</name>
<evidence type="ECO:0000313" key="18">
    <source>
        <dbReference type="EMBL" id="AIL45310.1"/>
    </source>
</evidence>
<evidence type="ECO:0000313" key="19">
    <source>
        <dbReference type="Proteomes" id="UP000028933"/>
    </source>
</evidence>
<dbReference type="InterPro" id="IPR017969">
    <property type="entry name" value="Heavy-metal-associated_CS"/>
</dbReference>
<dbReference type="InterPro" id="IPR006121">
    <property type="entry name" value="HMA_dom"/>
</dbReference>
<evidence type="ECO:0000259" key="17">
    <source>
        <dbReference type="PROSITE" id="PS50846"/>
    </source>
</evidence>
<keyword evidence="9" id="KW-0479">Metal-binding</keyword>
<dbReference type="PANTHER" id="PTHR43520:SF8">
    <property type="entry name" value="P-TYPE CU(+) TRANSPORTER"/>
    <property type="match status" value="1"/>
</dbReference>
<dbReference type="eggNOG" id="COG2608">
    <property type="taxonomic scope" value="Bacteria"/>
</dbReference>
<dbReference type="Gene3D" id="3.30.70.100">
    <property type="match status" value="1"/>
</dbReference>
<keyword evidence="6" id="KW-1003">Cell membrane</keyword>
<feature type="transmembrane region" description="Helical" evidence="16">
    <location>
        <begin position="46"/>
        <end position="63"/>
    </location>
</feature>
<dbReference type="Proteomes" id="UP000028933">
    <property type="component" value="Chromosome"/>
</dbReference>
<evidence type="ECO:0000256" key="13">
    <source>
        <dbReference type="ARBA" id="ARBA00023136"/>
    </source>
</evidence>
<evidence type="ECO:0000256" key="1">
    <source>
        <dbReference type="ARBA" id="ARBA00004429"/>
    </source>
</evidence>
<feature type="transmembrane region" description="Helical" evidence="16">
    <location>
        <begin position="12"/>
        <end position="34"/>
    </location>
</feature>
<dbReference type="PROSITE" id="PS50846">
    <property type="entry name" value="HMA_2"/>
    <property type="match status" value="1"/>
</dbReference>
<comment type="similarity">
    <text evidence="2">Belongs to the MerT family.</text>
</comment>
<dbReference type="Gene3D" id="1.10.287.910">
    <property type="entry name" value="bacterial mercury transporter, merf"/>
    <property type="match status" value="1"/>
</dbReference>
<evidence type="ECO:0000256" key="9">
    <source>
        <dbReference type="ARBA" id="ARBA00022723"/>
    </source>
</evidence>
<evidence type="ECO:0000256" key="5">
    <source>
        <dbReference type="ARBA" id="ARBA00022466"/>
    </source>
</evidence>
<dbReference type="CDD" id="cd00371">
    <property type="entry name" value="HMA"/>
    <property type="match status" value="1"/>
</dbReference>
<evidence type="ECO:0000256" key="8">
    <source>
        <dbReference type="ARBA" id="ARBA00022692"/>
    </source>
</evidence>
<dbReference type="PROSITE" id="PS01047">
    <property type="entry name" value="HMA_1"/>
    <property type="match status" value="1"/>
</dbReference>
<evidence type="ECO:0000256" key="14">
    <source>
        <dbReference type="ARBA" id="ARBA00030934"/>
    </source>
</evidence>
<dbReference type="GO" id="GO:0043682">
    <property type="term" value="F:P-type divalent copper transporter activity"/>
    <property type="evidence" value="ECO:0007669"/>
    <property type="project" value="TreeGrafter"/>
</dbReference>
<keyword evidence="13 16" id="KW-0472">Membrane</keyword>
<feature type="domain" description="HMA" evidence="17">
    <location>
        <begin position="128"/>
        <end position="194"/>
    </location>
</feature>
<dbReference type="PANTHER" id="PTHR43520">
    <property type="entry name" value="ATP7, ISOFORM B"/>
    <property type="match status" value="1"/>
</dbReference>
<evidence type="ECO:0000256" key="11">
    <source>
        <dbReference type="ARBA" id="ARBA00022967"/>
    </source>
</evidence>
<evidence type="ECO:0000256" key="4">
    <source>
        <dbReference type="ARBA" id="ARBA00022448"/>
    </source>
</evidence>
<comment type="function">
    <text evidence="15">Involved in mercury resistance. Probably transfers a mercuric ion from the periplasmic Hg(2+)-binding protein MerP to the cytoplasmic mercuric reductase MerA.</text>
</comment>
<organism evidence="18 19">
    <name type="scientific">Elizabethkingia anophelis NUHP1</name>
    <dbReference type="NCBI Taxonomy" id="1338011"/>
    <lineage>
        <taxon>Bacteria</taxon>
        <taxon>Pseudomonadati</taxon>
        <taxon>Bacteroidota</taxon>
        <taxon>Flavobacteriia</taxon>
        <taxon>Flavobacteriales</taxon>
        <taxon>Weeksellaceae</taxon>
        <taxon>Elizabethkingia</taxon>
    </lineage>
</organism>